<dbReference type="AlphaFoldDB" id="X0XIF5"/>
<protein>
    <submittedName>
        <fullName evidence="1">Uncharacterized protein</fullName>
    </submittedName>
</protein>
<gene>
    <name evidence="1" type="ORF">S01H1_81437</name>
</gene>
<sequence length="77" mass="8290">MMKKLLVLVAFLAMVAGVFAAHYPYGGAYGALEYSNSDYYISYRSYGPGMYGYSDCIEIHASSGFGYGCYSDYGAGG</sequence>
<feature type="non-terminal residue" evidence="1">
    <location>
        <position position="77"/>
    </location>
</feature>
<evidence type="ECO:0000313" key="1">
    <source>
        <dbReference type="EMBL" id="GAG42924.1"/>
    </source>
</evidence>
<name>X0XIF5_9ZZZZ</name>
<dbReference type="EMBL" id="BARS01055109">
    <property type="protein sequence ID" value="GAG42924.1"/>
    <property type="molecule type" value="Genomic_DNA"/>
</dbReference>
<accession>X0XIF5</accession>
<proteinExistence type="predicted"/>
<reference evidence="1" key="1">
    <citation type="journal article" date="2014" name="Front. Microbiol.">
        <title>High frequency of phylogenetically diverse reductive dehalogenase-homologous genes in deep subseafloor sedimentary metagenomes.</title>
        <authorList>
            <person name="Kawai M."/>
            <person name="Futagami T."/>
            <person name="Toyoda A."/>
            <person name="Takaki Y."/>
            <person name="Nishi S."/>
            <person name="Hori S."/>
            <person name="Arai W."/>
            <person name="Tsubouchi T."/>
            <person name="Morono Y."/>
            <person name="Uchiyama I."/>
            <person name="Ito T."/>
            <person name="Fujiyama A."/>
            <person name="Inagaki F."/>
            <person name="Takami H."/>
        </authorList>
    </citation>
    <scope>NUCLEOTIDE SEQUENCE</scope>
    <source>
        <strain evidence="1">Expedition CK06-06</strain>
    </source>
</reference>
<comment type="caution">
    <text evidence="1">The sequence shown here is derived from an EMBL/GenBank/DDBJ whole genome shotgun (WGS) entry which is preliminary data.</text>
</comment>
<organism evidence="1">
    <name type="scientific">marine sediment metagenome</name>
    <dbReference type="NCBI Taxonomy" id="412755"/>
    <lineage>
        <taxon>unclassified sequences</taxon>
        <taxon>metagenomes</taxon>
        <taxon>ecological metagenomes</taxon>
    </lineage>
</organism>